<dbReference type="EMBL" id="LR721751">
    <property type="protein sequence ID" value="VVV06014.1"/>
    <property type="molecule type" value="Genomic_DNA"/>
</dbReference>
<protein>
    <recommendedName>
        <fullName evidence="2">ADP ribosyltransferase domain-containing protein</fullName>
    </recommendedName>
</protein>
<name>A0A5Q4ZSH8_9GAMM</name>
<organism evidence="1">
    <name type="scientific">Aliivibrio wodanis</name>
    <dbReference type="NCBI Taxonomy" id="80852"/>
    <lineage>
        <taxon>Bacteria</taxon>
        <taxon>Pseudomonadati</taxon>
        <taxon>Pseudomonadota</taxon>
        <taxon>Gammaproteobacteria</taxon>
        <taxon>Vibrionales</taxon>
        <taxon>Vibrionaceae</taxon>
        <taxon>Aliivibrio</taxon>
    </lineage>
</organism>
<dbReference type="AlphaFoldDB" id="A0A5Q4ZSH8"/>
<proteinExistence type="predicted"/>
<dbReference type="Gene3D" id="3.90.176.10">
    <property type="entry name" value="Toxin ADP-ribosyltransferase, Chain A, domain 1"/>
    <property type="match status" value="1"/>
</dbReference>
<evidence type="ECO:0008006" key="2">
    <source>
        <dbReference type="Google" id="ProtNLM"/>
    </source>
</evidence>
<reference evidence="1" key="1">
    <citation type="submission" date="2019-09" db="EMBL/GenBank/DDBJ databases">
        <authorList>
            <person name="Hjerde E."/>
        </authorList>
    </citation>
    <scope>NUCLEOTIDE SEQUENCE</scope>
    <source>
        <strain evidence="1">06/09/160</strain>
    </source>
</reference>
<dbReference type="SUPFAM" id="SSF56399">
    <property type="entry name" value="ADP-ribosylation"/>
    <property type="match status" value="1"/>
</dbReference>
<accession>A0A5Q4ZSH8</accession>
<gene>
    <name evidence="1" type="ORF">AW0309160_03498</name>
</gene>
<sequence>MCLPLVNFFEQAYEAWNTRQPTVKELKEHLSSTGVMLYFVNTSLKERIETHFDAARYILEYVEDNAFESDLDHYLNNSAEFQNMLNKMPNKMPCSIETYKERYYSSNLEQVSMDINDFGSTLRKGQYLFHGGFCLENEGKSFYTNRPLSASFCPQVALRNAEWMGKAYDAGEVHLFVLNVVKPETKVYVFSMEGELGNEKEVLFSAGAKLKIIKKTLISNNYKVYKYGGYSRTLNKEVPAYVVEIDIT</sequence>
<evidence type="ECO:0000313" key="1">
    <source>
        <dbReference type="EMBL" id="VVV06014.1"/>
    </source>
</evidence>